<proteinExistence type="predicted"/>
<comment type="caution">
    <text evidence="3">The sequence shown here is derived from an EMBL/GenBank/DDBJ whole genome shotgun (WGS) entry which is preliminary data.</text>
</comment>
<accession>A0AA43QVQ7</accession>
<keyword evidence="2" id="KW-0472">Membrane</keyword>
<dbReference type="Proteomes" id="UP001161017">
    <property type="component" value="Unassembled WGS sequence"/>
</dbReference>
<name>A0AA43QVQ7_9LECA</name>
<feature type="transmembrane region" description="Helical" evidence="2">
    <location>
        <begin position="177"/>
        <end position="200"/>
    </location>
</feature>
<dbReference type="EMBL" id="JAPUFD010000018">
    <property type="protein sequence ID" value="MDI1492191.1"/>
    <property type="molecule type" value="Genomic_DNA"/>
</dbReference>
<keyword evidence="2" id="KW-1133">Transmembrane helix</keyword>
<feature type="compositionally biased region" description="Basic and acidic residues" evidence="1">
    <location>
        <begin position="216"/>
        <end position="228"/>
    </location>
</feature>
<dbReference type="AlphaFoldDB" id="A0AA43QVQ7"/>
<evidence type="ECO:0000256" key="1">
    <source>
        <dbReference type="SAM" id="MobiDB-lite"/>
    </source>
</evidence>
<gene>
    <name evidence="3" type="ORF">OHK93_003403</name>
</gene>
<sequence length="244" mass="27282">MAVIWGLDLREMQWGKFKSSYMFNTEYHLRRSKMVVYQIAMILCVCSESVGTAALSEYVDQQEFIARQDHLAVVYNDDFVGIMSYNIFVGVAVATIFGAAFFFDLFWPERHESPSVHLAWKICAVIMCVMGLADALAMTVIVATKSAYLSGPDAVQGMTLLQQYLKPTLIYRKNAKAVASVVLLWPGWVATVASTVILFLSHQHDAIHGPKSTHARGRDFEEERKRQSSGEQSGGEKSSEERAV</sequence>
<feature type="transmembrane region" description="Helical" evidence="2">
    <location>
        <begin position="118"/>
        <end position="143"/>
    </location>
</feature>
<evidence type="ECO:0000313" key="4">
    <source>
        <dbReference type="Proteomes" id="UP001161017"/>
    </source>
</evidence>
<protein>
    <submittedName>
        <fullName evidence="3">Uncharacterized protein</fullName>
    </submittedName>
</protein>
<reference evidence="3" key="1">
    <citation type="journal article" date="2023" name="Genome Biol. Evol.">
        <title>First Whole Genome Sequence and Flow Cytometry Genome Size Data for the Lichen-Forming Fungus Ramalina farinacea (Ascomycota).</title>
        <authorList>
            <person name="Llewellyn T."/>
            <person name="Mian S."/>
            <person name="Hill R."/>
            <person name="Leitch I.J."/>
            <person name="Gaya E."/>
        </authorList>
    </citation>
    <scope>NUCLEOTIDE SEQUENCE</scope>
    <source>
        <strain evidence="3">LIQ254RAFAR</strain>
    </source>
</reference>
<keyword evidence="4" id="KW-1185">Reference proteome</keyword>
<feature type="region of interest" description="Disordered" evidence="1">
    <location>
        <begin position="208"/>
        <end position="244"/>
    </location>
</feature>
<evidence type="ECO:0000256" key="2">
    <source>
        <dbReference type="SAM" id="Phobius"/>
    </source>
</evidence>
<organism evidence="3 4">
    <name type="scientific">Ramalina farinacea</name>
    <dbReference type="NCBI Taxonomy" id="258253"/>
    <lineage>
        <taxon>Eukaryota</taxon>
        <taxon>Fungi</taxon>
        <taxon>Dikarya</taxon>
        <taxon>Ascomycota</taxon>
        <taxon>Pezizomycotina</taxon>
        <taxon>Lecanoromycetes</taxon>
        <taxon>OSLEUM clade</taxon>
        <taxon>Lecanoromycetidae</taxon>
        <taxon>Lecanorales</taxon>
        <taxon>Lecanorineae</taxon>
        <taxon>Ramalinaceae</taxon>
        <taxon>Ramalina</taxon>
    </lineage>
</organism>
<evidence type="ECO:0000313" key="3">
    <source>
        <dbReference type="EMBL" id="MDI1492191.1"/>
    </source>
</evidence>
<keyword evidence="2" id="KW-0812">Transmembrane</keyword>
<feature type="transmembrane region" description="Helical" evidence="2">
    <location>
        <begin position="85"/>
        <end position="106"/>
    </location>
</feature>